<dbReference type="GO" id="GO:0006526">
    <property type="term" value="P:L-arginine biosynthetic process"/>
    <property type="evidence" value="ECO:0007669"/>
    <property type="project" value="UniProtKB-UniRule"/>
</dbReference>
<dbReference type="NCBIfam" id="NF003802">
    <property type="entry name" value="PRK05388.1"/>
    <property type="match status" value="1"/>
</dbReference>
<dbReference type="KEGG" id="taqu:KDW03_05790"/>
<dbReference type="PANTHER" id="PTHR23100">
    <property type="entry name" value="ARGININE BIOSYNTHESIS BIFUNCTIONAL PROTEIN ARGJ"/>
    <property type="match status" value="1"/>
</dbReference>
<keyword evidence="11" id="KW-1185">Reference proteome</keyword>
<feature type="site" description="Involved in the stabilization of negative charge on the oxyanion by the formation of the oxyanion hole" evidence="9">
    <location>
        <position position="116"/>
    </location>
</feature>
<dbReference type="EMBL" id="CP073355">
    <property type="protein sequence ID" value="URA11304.1"/>
    <property type="molecule type" value="Genomic_DNA"/>
</dbReference>
<keyword evidence="9" id="KW-0963">Cytoplasm</keyword>
<reference evidence="10" key="1">
    <citation type="submission" date="2021-04" db="EMBL/GenBank/DDBJ databases">
        <authorList>
            <person name="Postec A."/>
        </authorList>
    </citation>
    <scope>NUCLEOTIDE SEQUENCE</scope>
    <source>
        <strain evidence="10">F1F22</strain>
    </source>
</reference>
<name>A0AAX3BH16_9SPIR</name>
<dbReference type="AlphaFoldDB" id="A0AAX3BH16"/>
<feature type="binding site" evidence="9">
    <location>
        <position position="281"/>
    </location>
    <ligand>
        <name>substrate</name>
    </ligand>
</feature>
<dbReference type="InterPro" id="IPR042195">
    <property type="entry name" value="ArgJ_beta_C"/>
</dbReference>
<feature type="chain" id="PRO_5043063014" description="Arginine biosynthesis bifunctional protein ArgJ alpha chain" evidence="9">
    <location>
        <begin position="1"/>
        <end position="194"/>
    </location>
</feature>
<evidence type="ECO:0000256" key="4">
    <source>
        <dbReference type="ARBA" id="ARBA00022605"/>
    </source>
</evidence>
<dbReference type="GO" id="GO:0006592">
    <property type="term" value="P:ornithine biosynthetic process"/>
    <property type="evidence" value="ECO:0007669"/>
    <property type="project" value="TreeGrafter"/>
</dbReference>
<dbReference type="Gene3D" id="3.10.20.340">
    <property type="entry name" value="ArgJ beta chain, C-terminal domain"/>
    <property type="match status" value="1"/>
</dbReference>
<comment type="catalytic activity">
    <reaction evidence="9">
        <text>L-glutamate + acetyl-CoA = N-acetyl-L-glutamate + CoA + H(+)</text>
        <dbReference type="Rhea" id="RHEA:24292"/>
        <dbReference type="ChEBI" id="CHEBI:15378"/>
        <dbReference type="ChEBI" id="CHEBI:29985"/>
        <dbReference type="ChEBI" id="CHEBI:44337"/>
        <dbReference type="ChEBI" id="CHEBI:57287"/>
        <dbReference type="ChEBI" id="CHEBI:57288"/>
        <dbReference type="EC" id="2.3.1.1"/>
    </reaction>
</comment>
<keyword evidence="4 9" id="KW-0028">Amino-acid biosynthesis</keyword>
<dbReference type="SUPFAM" id="SSF56266">
    <property type="entry name" value="DmpA/ArgJ-like"/>
    <property type="match status" value="1"/>
</dbReference>
<evidence type="ECO:0000256" key="9">
    <source>
        <dbReference type="HAMAP-Rule" id="MF_01106"/>
    </source>
</evidence>
<feature type="site" description="Involved in the stabilization of negative charge on the oxyanion by the formation of the oxyanion hole" evidence="9">
    <location>
        <position position="117"/>
    </location>
</feature>
<keyword evidence="9" id="KW-0511">Multifunctional enzyme</keyword>
<comment type="similarity">
    <text evidence="1 9">Belongs to the ArgJ family.</text>
</comment>
<dbReference type="Gene3D" id="3.30.2330.10">
    <property type="entry name" value="arginine biosynthesis bifunctional protein suprefamily"/>
    <property type="match status" value="1"/>
</dbReference>
<comment type="pathway">
    <text evidence="9">Amino-acid biosynthesis; L-arginine biosynthesis; L-ornithine and N-acetyl-L-glutamate from L-glutamate and N(2)-acetyl-L-ornithine (cyclic): step 1/1.</text>
</comment>
<keyword evidence="6 9" id="KW-0068">Autocatalytic cleavage</keyword>
<feature type="binding site" evidence="9">
    <location>
        <position position="408"/>
    </location>
    <ligand>
        <name>substrate</name>
    </ligand>
</feature>
<comment type="subunit">
    <text evidence="2 9">Heterotetramer of two alpha and two beta chains.</text>
</comment>
<evidence type="ECO:0000256" key="8">
    <source>
        <dbReference type="ARBA" id="ARBA00049439"/>
    </source>
</evidence>
<dbReference type="RefSeq" id="WP_271436436.1">
    <property type="nucleotide sequence ID" value="NZ_CP073355.1"/>
</dbReference>
<comment type="pathway">
    <text evidence="9">Amino-acid biosynthesis; L-arginine biosynthesis; N(2)-acetyl-L-ornithine from L-glutamate: step 1/4.</text>
</comment>
<dbReference type="CDD" id="cd02152">
    <property type="entry name" value="OAT"/>
    <property type="match status" value="1"/>
</dbReference>
<evidence type="ECO:0000256" key="6">
    <source>
        <dbReference type="ARBA" id="ARBA00022813"/>
    </source>
</evidence>
<feature type="active site" description="Nucleophile" evidence="9">
    <location>
        <position position="195"/>
    </location>
</feature>
<keyword evidence="5 9" id="KW-0808">Transferase</keyword>
<evidence type="ECO:0000256" key="5">
    <source>
        <dbReference type="ARBA" id="ARBA00022679"/>
    </source>
</evidence>
<evidence type="ECO:0000256" key="1">
    <source>
        <dbReference type="ARBA" id="ARBA00006774"/>
    </source>
</evidence>
<feature type="binding site" evidence="9">
    <location>
        <position position="154"/>
    </location>
    <ligand>
        <name>substrate</name>
    </ligand>
</feature>
<dbReference type="FunFam" id="3.10.20.340:FF:000001">
    <property type="entry name" value="Arginine biosynthesis bifunctional protein ArgJ, chloroplastic"/>
    <property type="match status" value="1"/>
</dbReference>
<dbReference type="InterPro" id="IPR002813">
    <property type="entry name" value="Arg_biosynth_ArgJ"/>
</dbReference>
<feature type="binding site" evidence="9">
    <location>
        <position position="195"/>
    </location>
    <ligand>
        <name>substrate</name>
    </ligand>
</feature>
<comment type="subcellular location">
    <subcellularLocation>
        <location evidence="9">Cytoplasm</location>
    </subcellularLocation>
</comment>
<dbReference type="NCBIfam" id="TIGR00120">
    <property type="entry name" value="ArgJ"/>
    <property type="match status" value="1"/>
</dbReference>
<dbReference type="Gene3D" id="3.60.70.12">
    <property type="entry name" value="L-amino peptidase D-ALA esterase/amidase"/>
    <property type="match status" value="1"/>
</dbReference>
<dbReference type="Pfam" id="PF01960">
    <property type="entry name" value="ArgJ"/>
    <property type="match status" value="1"/>
</dbReference>
<feature type="site" description="Cleavage; by autolysis" evidence="9">
    <location>
        <begin position="194"/>
        <end position="195"/>
    </location>
</feature>
<dbReference type="Proteomes" id="UP001056539">
    <property type="component" value="Chromosome"/>
</dbReference>
<protein>
    <recommendedName>
        <fullName evidence="9">Arginine biosynthesis bifunctional protein ArgJ</fullName>
    </recommendedName>
    <domain>
        <recommendedName>
            <fullName evidence="9">Glutamate N-acetyltransferase</fullName>
            <ecNumber evidence="9">2.3.1.35</ecNumber>
        </recommendedName>
        <alternativeName>
            <fullName evidence="9">Ornithine acetyltransferase</fullName>
            <shortName evidence="9">OATase</shortName>
        </alternativeName>
        <alternativeName>
            <fullName evidence="9">Ornithine transacetylase</fullName>
        </alternativeName>
    </domain>
    <domain>
        <recommendedName>
            <fullName evidence="9">Amino-acid acetyltransferase</fullName>
            <ecNumber evidence="9">2.3.1.1</ecNumber>
        </recommendedName>
        <alternativeName>
            <fullName evidence="9">N-acetylglutamate synthase</fullName>
            <shortName evidence="9">AGSase</shortName>
        </alternativeName>
    </domain>
    <component>
        <recommendedName>
            <fullName evidence="9">Arginine biosynthesis bifunctional protein ArgJ alpha chain</fullName>
        </recommendedName>
    </component>
    <component>
        <recommendedName>
            <fullName evidence="9">Arginine biosynthesis bifunctional protein ArgJ beta chain</fullName>
        </recommendedName>
    </component>
</protein>
<evidence type="ECO:0000256" key="3">
    <source>
        <dbReference type="ARBA" id="ARBA00022571"/>
    </source>
</evidence>
<feature type="binding site" evidence="9">
    <location>
        <position position="180"/>
    </location>
    <ligand>
        <name>substrate</name>
    </ligand>
</feature>
<dbReference type="GO" id="GO:0004358">
    <property type="term" value="F:L-glutamate N-acetyltransferase activity, acting on acetyl-L-ornithine as donor"/>
    <property type="evidence" value="ECO:0007669"/>
    <property type="project" value="UniProtKB-UniRule"/>
</dbReference>
<evidence type="ECO:0000313" key="11">
    <source>
        <dbReference type="Proteomes" id="UP001056539"/>
    </source>
</evidence>
<keyword evidence="3 9" id="KW-0055">Arginine biosynthesis</keyword>
<reference evidence="10" key="2">
    <citation type="submission" date="2022-06" db="EMBL/GenBank/DDBJ databases">
        <title>Thermospira aquatica gen. nov., sp. nov.</title>
        <authorList>
            <person name="Ben Ali Gam Z."/>
            <person name="Labat M."/>
        </authorList>
    </citation>
    <scope>NUCLEOTIDE SEQUENCE</scope>
    <source>
        <strain evidence="10">F1F22</strain>
    </source>
</reference>
<dbReference type="FunFam" id="3.60.70.12:FF:000001">
    <property type="entry name" value="Arginine biosynthesis bifunctional protein ArgJ, chloroplastic"/>
    <property type="match status" value="1"/>
</dbReference>
<sequence length="408" mass="44671">MENFRILENGGINSPKGFRATGVSCGLKEGGYKDIALLYSSIPCETVCAFTQNRVKAAPILINMERLDNKIQAIITNSGNANCVTGEEGIQNAREMAEMTEKFLDIPAGSVMVASTGVIGRKLDMEKIRYGIQRICNTIKTDNDIRSYATAIMTTDTKQKTLACEFDIEGVPVRIGITAKGAGMIKPNLKIPHATMLVYITTDAAISHEMLELALDEALSLSFNRISVDNDTSTNDSVFLLANGLAENPSITQEGEAFSRFKEALIFVCQEIAKMIVKDGEGATKLVKIDIKNALTSTDAEKIARSIADSYLVKTAIFGQNPNWGRILAAMGYSGAKFELDRVVVKLNGVEIFSRGEPQKTGIGQADVLMRENELTIEIDLAIGHKDYFLWTCDLSHDYVKINSHYIS</sequence>
<dbReference type="PANTHER" id="PTHR23100:SF0">
    <property type="entry name" value="ARGININE BIOSYNTHESIS BIFUNCTIONAL PROTEIN ARGJ, MITOCHONDRIAL"/>
    <property type="match status" value="1"/>
</dbReference>
<comment type="catalytic activity">
    <reaction evidence="8 9">
        <text>N(2)-acetyl-L-ornithine + L-glutamate = N-acetyl-L-glutamate + L-ornithine</text>
        <dbReference type="Rhea" id="RHEA:15349"/>
        <dbReference type="ChEBI" id="CHEBI:29985"/>
        <dbReference type="ChEBI" id="CHEBI:44337"/>
        <dbReference type="ChEBI" id="CHEBI:46911"/>
        <dbReference type="ChEBI" id="CHEBI:57805"/>
        <dbReference type="EC" id="2.3.1.35"/>
    </reaction>
</comment>
<feature type="binding site" evidence="9">
    <location>
        <position position="403"/>
    </location>
    <ligand>
        <name>substrate</name>
    </ligand>
</feature>
<dbReference type="EC" id="2.3.1.35" evidence="9"/>
<feature type="chain" id="PRO_5043063013" description="Arginine biosynthesis bifunctional protein ArgJ beta chain" evidence="9">
    <location>
        <begin position="195"/>
        <end position="408"/>
    </location>
</feature>
<dbReference type="HAMAP" id="MF_01106">
    <property type="entry name" value="ArgJ"/>
    <property type="match status" value="1"/>
</dbReference>
<evidence type="ECO:0000313" key="10">
    <source>
        <dbReference type="EMBL" id="URA11304.1"/>
    </source>
</evidence>
<gene>
    <name evidence="9 10" type="primary">argJ</name>
    <name evidence="10" type="ORF">KDW03_05790</name>
</gene>
<organism evidence="10 11">
    <name type="scientific">Thermospira aquatica</name>
    <dbReference type="NCBI Taxonomy" id="2828656"/>
    <lineage>
        <taxon>Bacteria</taxon>
        <taxon>Pseudomonadati</taxon>
        <taxon>Spirochaetota</taxon>
        <taxon>Spirochaetia</taxon>
        <taxon>Brevinematales</taxon>
        <taxon>Thermospiraceae</taxon>
        <taxon>Thermospira</taxon>
    </lineage>
</organism>
<evidence type="ECO:0000256" key="7">
    <source>
        <dbReference type="ARBA" id="ARBA00023315"/>
    </source>
</evidence>
<proteinExistence type="inferred from homology"/>
<dbReference type="InterPro" id="IPR016117">
    <property type="entry name" value="ArgJ-like_dom_sf"/>
</dbReference>
<evidence type="ECO:0000256" key="2">
    <source>
        <dbReference type="ARBA" id="ARBA00011475"/>
    </source>
</evidence>
<comment type="function">
    <text evidence="9">Catalyzes two activities which are involved in the cyclic version of arginine biosynthesis: the synthesis of N-acetylglutamate from glutamate and acetyl-CoA as the acetyl donor, and of ornithine by transacetylation between N(2)-acetylornithine and glutamate.</text>
</comment>
<keyword evidence="7 9" id="KW-0012">Acyltransferase</keyword>
<dbReference type="GO" id="GO:0004042">
    <property type="term" value="F:L-glutamate N-acetyltransferase activity"/>
    <property type="evidence" value="ECO:0007669"/>
    <property type="project" value="UniProtKB-UniRule"/>
</dbReference>
<accession>A0AAX3BH16</accession>
<dbReference type="EC" id="2.3.1.1" evidence="9"/>
<dbReference type="GO" id="GO:0005737">
    <property type="term" value="C:cytoplasm"/>
    <property type="evidence" value="ECO:0007669"/>
    <property type="project" value="UniProtKB-SubCell"/>
</dbReference>